<dbReference type="PANTHER" id="PTHR11319:SF35">
    <property type="entry name" value="OUTER MEMBRANE PROTEIN PMPC-RELATED"/>
    <property type="match status" value="1"/>
</dbReference>
<accession>A0ABV7EPY1</accession>
<name>A0ABV7EPY1_9GAMM</name>
<dbReference type="NCBIfam" id="TIGR04214">
    <property type="entry name" value="CSLREA_Nterm"/>
    <property type="match status" value="1"/>
</dbReference>
<dbReference type="EMBL" id="JBHRSS010000006">
    <property type="protein sequence ID" value="MFC3104814.1"/>
    <property type="molecule type" value="Genomic_DNA"/>
</dbReference>
<dbReference type="SUPFAM" id="SSF51126">
    <property type="entry name" value="Pectin lyase-like"/>
    <property type="match status" value="3"/>
</dbReference>
<keyword evidence="5" id="KW-1185">Reference proteome</keyword>
<proteinExistence type="predicted"/>
<feature type="compositionally biased region" description="Basic and acidic residues" evidence="1">
    <location>
        <begin position="693"/>
        <end position="702"/>
    </location>
</feature>
<evidence type="ECO:0000313" key="5">
    <source>
        <dbReference type="Proteomes" id="UP001595462"/>
    </source>
</evidence>
<keyword evidence="2" id="KW-0812">Transmembrane</keyword>
<dbReference type="Proteomes" id="UP001595462">
    <property type="component" value="Unassembled WGS sequence"/>
</dbReference>
<feature type="transmembrane region" description="Helical" evidence="2">
    <location>
        <begin position="839"/>
        <end position="863"/>
    </location>
</feature>
<keyword evidence="3" id="KW-0732">Signal</keyword>
<dbReference type="SMART" id="SM00710">
    <property type="entry name" value="PbH1"/>
    <property type="match status" value="10"/>
</dbReference>
<dbReference type="InterPro" id="IPR026457">
    <property type="entry name" value="CSLREA_Nterm"/>
</dbReference>
<dbReference type="InterPro" id="IPR011050">
    <property type="entry name" value="Pectin_lyase_fold/virulence"/>
</dbReference>
<protein>
    <submittedName>
        <fullName evidence="4">Beta strand repeat-containing protein</fullName>
    </submittedName>
</protein>
<evidence type="ECO:0000256" key="1">
    <source>
        <dbReference type="SAM" id="MobiDB-lite"/>
    </source>
</evidence>
<feature type="region of interest" description="Disordered" evidence="1">
    <location>
        <begin position="680"/>
        <end position="705"/>
    </location>
</feature>
<organism evidence="4 5">
    <name type="scientific">Salinisphaera aquimarina</name>
    <dbReference type="NCBI Taxonomy" id="2094031"/>
    <lineage>
        <taxon>Bacteria</taxon>
        <taxon>Pseudomonadati</taxon>
        <taxon>Pseudomonadota</taxon>
        <taxon>Gammaproteobacteria</taxon>
        <taxon>Salinisphaerales</taxon>
        <taxon>Salinisphaeraceae</taxon>
        <taxon>Salinisphaera</taxon>
    </lineage>
</organism>
<reference evidence="5" key="1">
    <citation type="journal article" date="2019" name="Int. J. Syst. Evol. Microbiol.">
        <title>The Global Catalogue of Microorganisms (GCM) 10K type strain sequencing project: providing services to taxonomists for standard genome sequencing and annotation.</title>
        <authorList>
            <consortium name="The Broad Institute Genomics Platform"/>
            <consortium name="The Broad Institute Genome Sequencing Center for Infectious Disease"/>
            <person name="Wu L."/>
            <person name="Ma J."/>
        </authorList>
    </citation>
    <scope>NUCLEOTIDE SEQUENCE [LARGE SCALE GENOMIC DNA]</scope>
    <source>
        <strain evidence="5">KCTC 52640</strain>
    </source>
</reference>
<feature type="chain" id="PRO_5045652077" evidence="3">
    <location>
        <begin position="34"/>
        <end position="966"/>
    </location>
</feature>
<keyword evidence="2" id="KW-1133">Transmembrane helix</keyword>
<sequence length="966" mass="93075">MTSLINPGDRLRRQVRWAIAGTALALAAPGAFAATITVNTAGDASADGDNNCTLREAVLSANANDAGSNGCVAGDDDNDTIVFGSGVADTTITLTQGALPIVTSALTVTGPVTIDAAQQSRIFTNQSTLTLNDLTLINGMTLSGADDSADDRSGGAILNDDGGVLTVTGGAMNNNTSDRAGGAIEEASGAAAGVVAVTLNDVDFSGNNAGATPGNGGVLHVTGTTDIAISGGTFDSNIAFEGGALWNNAGMMTITGVTLSGNRAIGGAADQGGGAIYAEISGGTLVVSNSTLTGNNAGEADDADSNSVSSGGAILLGATATLTLSDSTLDSNTANRAGGAIEVQDGSTSTLTNVSLIGNTANTTGGGAGGNGGGLHVTGNATVDITGGVISGNTAVEGGGLWNNQGTMTLDGVAVVGNQASGDDATQGGGGIFAETAATEGGDSGTVVIGNSRIVNNQATGTSGSGGGVLVSPGATLNVTDSVIAANTANRAGGGIENADGTVALTRVTLGGSNSDFANNAGANPGNGGGLHTGGAGVVTVTRSSVGYNMAMEGGGLWNSGAGTLVVDSSTVANNSAGTGAGVYLDGAGGTITLDFASVTSNNGTGVEANTDDGAAGVGDSITISDSLIAANDTNLGEGVTASVDDGNVVASAAEAALGVYRLFGGPTATQPLMAGSTALDSNDNCGDDDDSSDQRGAERPFGDACDSGAYELSDDPVLTVTANGPSTRTITADDSSADVVGFTLANNSGNSVTVGGFSGSVELNVALPPGVDLANADLTVYADANANGVFDSGETAAGTGTIQGSAFTVDFSDAAGVSIADGDSASYVLVASLGDDDAMAALLMTPVFAGGALIGLLALCSFGGMRRRTQLLLVTAALALTLTACSDNDSVNVRDGMDDGGMGNGGMAGNSGTAAVPALGDARFVVTTIDTADAGAADDADVIIGDGLPIRGPALTLDGSATTPQ</sequence>
<dbReference type="PANTHER" id="PTHR11319">
    <property type="entry name" value="G PROTEIN-COUPLED RECEPTOR-RELATED"/>
    <property type="match status" value="1"/>
</dbReference>
<keyword evidence="2" id="KW-0472">Membrane</keyword>
<dbReference type="InterPro" id="IPR006626">
    <property type="entry name" value="PbH1"/>
</dbReference>
<evidence type="ECO:0000313" key="4">
    <source>
        <dbReference type="EMBL" id="MFC3104814.1"/>
    </source>
</evidence>
<dbReference type="InterPro" id="IPR059226">
    <property type="entry name" value="Choice_anch_Q_dom"/>
</dbReference>
<evidence type="ECO:0000256" key="2">
    <source>
        <dbReference type="SAM" id="Phobius"/>
    </source>
</evidence>
<comment type="caution">
    <text evidence="4">The sequence shown here is derived from an EMBL/GenBank/DDBJ whole genome shotgun (WGS) entry which is preliminary data.</text>
</comment>
<gene>
    <name evidence="4" type="ORF">ACFOSU_13090</name>
</gene>
<dbReference type="NCBIfam" id="NF041518">
    <property type="entry name" value="choice_anch_Q"/>
    <property type="match status" value="1"/>
</dbReference>
<feature type="signal peptide" evidence="3">
    <location>
        <begin position="1"/>
        <end position="33"/>
    </location>
</feature>
<evidence type="ECO:0000256" key="3">
    <source>
        <dbReference type="SAM" id="SignalP"/>
    </source>
</evidence>
<dbReference type="RefSeq" id="WP_380690322.1">
    <property type="nucleotide sequence ID" value="NZ_JBHRSS010000006.1"/>
</dbReference>